<evidence type="ECO:0000313" key="2">
    <source>
        <dbReference type="EMBL" id="PWA85140.1"/>
    </source>
</evidence>
<feature type="compositionally biased region" description="Basic and acidic residues" evidence="1">
    <location>
        <begin position="31"/>
        <end position="44"/>
    </location>
</feature>
<keyword evidence="3" id="KW-1185">Reference proteome</keyword>
<protein>
    <submittedName>
        <fullName evidence="2">DUF4283 domain-containing protein</fullName>
    </submittedName>
</protein>
<dbReference type="PANTHER" id="PTHR31286">
    <property type="entry name" value="GLYCINE-RICH CELL WALL STRUCTURAL PROTEIN 1.8-LIKE"/>
    <property type="match status" value="1"/>
</dbReference>
<reference evidence="2 3" key="1">
    <citation type="journal article" date="2018" name="Mol. Plant">
        <title>The genome of Artemisia annua provides insight into the evolution of Asteraceae family and artemisinin biosynthesis.</title>
        <authorList>
            <person name="Shen Q."/>
            <person name="Zhang L."/>
            <person name="Liao Z."/>
            <person name="Wang S."/>
            <person name="Yan T."/>
            <person name="Shi P."/>
            <person name="Liu M."/>
            <person name="Fu X."/>
            <person name="Pan Q."/>
            <person name="Wang Y."/>
            <person name="Lv Z."/>
            <person name="Lu X."/>
            <person name="Zhang F."/>
            <person name="Jiang W."/>
            <person name="Ma Y."/>
            <person name="Chen M."/>
            <person name="Hao X."/>
            <person name="Li L."/>
            <person name="Tang Y."/>
            <person name="Lv G."/>
            <person name="Zhou Y."/>
            <person name="Sun X."/>
            <person name="Brodelius P.E."/>
            <person name="Rose J.K.C."/>
            <person name="Tang K."/>
        </authorList>
    </citation>
    <scope>NUCLEOTIDE SEQUENCE [LARGE SCALE GENOMIC DNA]</scope>
    <source>
        <strain evidence="3">cv. Huhao1</strain>
        <tissue evidence="2">Leaf</tissue>
    </source>
</reference>
<feature type="compositionally biased region" description="Pro residues" evidence="1">
    <location>
        <begin position="7"/>
        <end position="16"/>
    </location>
</feature>
<dbReference type="AlphaFoldDB" id="A0A2U1PHB6"/>
<proteinExistence type="predicted"/>
<feature type="compositionally biased region" description="Polar residues" evidence="1">
    <location>
        <begin position="59"/>
        <end position="68"/>
    </location>
</feature>
<dbReference type="InterPro" id="IPR040256">
    <property type="entry name" value="At4g02000-like"/>
</dbReference>
<dbReference type="PANTHER" id="PTHR31286:SF180">
    <property type="entry name" value="OS10G0362600 PROTEIN"/>
    <property type="match status" value="1"/>
</dbReference>
<dbReference type="Proteomes" id="UP000245207">
    <property type="component" value="Unassembled WGS sequence"/>
</dbReference>
<accession>A0A2U1PHB6</accession>
<feature type="region of interest" description="Disordered" evidence="1">
    <location>
        <begin position="282"/>
        <end position="318"/>
    </location>
</feature>
<feature type="compositionally biased region" description="Polar residues" evidence="1">
    <location>
        <begin position="284"/>
        <end position="302"/>
    </location>
</feature>
<dbReference type="EMBL" id="PKPP01001153">
    <property type="protein sequence ID" value="PWA85140.1"/>
    <property type="molecule type" value="Genomic_DNA"/>
</dbReference>
<gene>
    <name evidence="2" type="ORF">CTI12_AA152920</name>
</gene>
<organism evidence="2 3">
    <name type="scientific">Artemisia annua</name>
    <name type="common">Sweet wormwood</name>
    <dbReference type="NCBI Taxonomy" id="35608"/>
    <lineage>
        <taxon>Eukaryota</taxon>
        <taxon>Viridiplantae</taxon>
        <taxon>Streptophyta</taxon>
        <taxon>Embryophyta</taxon>
        <taxon>Tracheophyta</taxon>
        <taxon>Spermatophyta</taxon>
        <taxon>Magnoliopsida</taxon>
        <taxon>eudicotyledons</taxon>
        <taxon>Gunneridae</taxon>
        <taxon>Pentapetalae</taxon>
        <taxon>asterids</taxon>
        <taxon>campanulids</taxon>
        <taxon>Asterales</taxon>
        <taxon>Asteraceae</taxon>
        <taxon>Asteroideae</taxon>
        <taxon>Anthemideae</taxon>
        <taxon>Artemisiinae</taxon>
        <taxon>Artemisia</taxon>
    </lineage>
</organism>
<sequence length="479" mass="52747">MADPDPKPPNLDPPPKPVEDLIRPKKYSKKSKSEAKSSLKKSNDVSKSSQVSFKKGFQRSVTRSSGSEESMGDVGGSEEGLSAKKVKVDVTSVGNERDKVRGNIDNNKVSILFPEVEPTMPVPFDENPVLNPKLNSNLNTSVNAKNVGVVGKEASSGCDSNVGQGMKKSEFVVGESSKSNDVVMQENTTFNKPLSFSNAVQAMCERANGRANFARVLVEIDATKGIIDVVDVCYKSLGRFMQLKVEYDWRPPACSHCKVFGHNFKDCNKREVNVEEKLELAKAKSQNDVGNTQNAKDNNGWQAVQGRRNNRNDGIGNTIHETVNNQYEQQRSRGVPNYYRGGLSQRGRGGVYARGGFNGVRANGESRNATTNSSGNVKVPKADEVVKQDKQKEKINTNVSGNNVAMPKETISTNNKFGVLVDENENNMEDESQNMKLKIDVACDLGIDISEEEKKGWNKELPDYYKLKSIGLKKNKRKA</sequence>
<comment type="caution">
    <text evidence="2">The sequence shown here is derived from an EMBL/GenBank/DDBJ whole genome shotgun (WGS) entry which is preliminary data.</text>
</comment>
<name>A0A2U1PHB6_ARTAN</name>
<evidence type="ECO:0000313" key="3">
    <source>
        <dbReference type="Proteomes" id="UP000245207"/>
    </source>
</evidence>
<feature type="region of interest" description="Disordered" evidence="1">
    <location>
        <begin position="1"/>
        <end position="80"/>
    </location>
</feature>
<evidence type="ECO:0000256" key="1">
    <source>
        <dbReference type="SAM" id="MobiDB-lite"/>
    </source>
</evidence>